<dbReference type="EMBL" id="JAVDVQ010000001">
    <property type="protein sequence ID" value="MDR7081065.1"/>
    <property type="molecule type" value="Genomic_DNA"/>
</dbReference>
<gene>
    <name evidence="2" type="ORF">J2X01_000334</name>
</gene>
<comment type="caution">
    <text evidence="2">The sequence shown here is derived from an EMBL/GenBank/DDBJ whole genome shotgun (WGS) entry which is preliminary data.</text>
</comment>
<keyword evidence="1" id="KW-1133">Transmembrane helix</keyword>
<proteinExistence type="predicted"/>
<reference evidence="2 3" key="1">
    <citation type="submission" date="2023-07" db="EMBL/GenBank/DDBJ databases">
        <title>Sorghum-associated microbial communities from plants grown in Nebraska, USA.</title>
        <authorList>
            <person name="Schachtman D."/>
        </authorList>
    </citation>
    <scope>NUCLEOTIDE SEQUENCE [LARGE SCALE GENOMIC DNA]</scope>
    <source>
        <strain evidence="2 3">BE167</strain>
    </source>
</reference>
<organism evidence="2 3">
    <name type="scientific">Arthrobacter ginsengisoli</name>
    <dbReference type="NCBI Taxonomy" id="1356565"/>
    <lineage>
        <taxon>Bacteria</taxon>
        <taxon>Bacillati</taxon>
        <taxon>Actinomycetota</taxon>
        <taxon>Actinomycetes</taxon>
        <taxon>Micrococcales</taxon>
        <taxon>Micrococcaceae</taxon>
        <taxon>Arthrobacter</taxon>
    </lineage>
</organism>
<evidence type="ECO:0000313" key="2">
    <source>
        <dbReference type="EMBL" id="MDR7081065.1"/>
    </source>
</evidence>
<feature type="transmembrane region" description="Helical" evidence="1">
    <location>
        <begin position="74"/>
        <end position="96"/>
    </location>
</feature>
<evidence type="ECO:0000256" key="1">
    <source>
        <dbReference type="SAM" id="Phobius"/>
    </source>
</evidence>
<feature type="transmembrane region" description="Helical" evidence="1">
    <location>
        <begin position="7"/>
        <end position="27"/>
    </location>
</feature>
<feature type="transmembrane region" description="Helical" evidence="1">
    <location>
        <begin position="47"/>
        <end position="67"/>
    </location>
</feature>
<feature type="transmembrane region" description="Helical" evidence="1">
    <location>
        <begin position="116"/>
        <end position="137"/>
    </location>
</feature>
<name>A0ABU1U7A4_9MICC</name>
<keyword evidence="1" id="KW-0812">Transmembrane</keyword>
<keyword evidence="1" id="KW-0472">Membrane</keyword>
<feature type="transmembrane region" description="Helical" evidence="1">
    <location>
        <begin position="149"/>
        <end position="165"/>
    </location>
</feature>
<sequence>MSSKIQVFLPAAFIKVSAFAGFLSAAILVVNAAKRAGVIPTSPFTQLAAPIAQLAAIGLVIGIYLLISREPGALGTVGAMLSVLSLAGLVGVEFVLNLVFPYVDRGAVTVLRAGPLGIALTAVSVLFLLGTVVFMLALWRTDGVPKGAVVLYTASVIPIALHTVFPEAVLQLGLVGLAVAITWLAFWMLRRIPQEASEGTAVRGPATGAIAG</sequence>
<dbReference type="RefSeq" id="WP_310049956.1">
    <property type="nucleotide sequence ID" value="NZ_JAVDVQ010000001.1"/>
</dbReference>
<feature type="transmembrane region" description="Helical" evidence="1">
    <location>
        <begin position="171"/>
        <end position="189"/>
    </location>
</feature>
<accession>A0ABU1U7A4</accession>
<evidence type="ECO:0008006" key="4">
    <source>
        <dbReference type="Google" id="ProtNLM"/>
    </source>
</evidence>
<protein>
    <recommendedName>
        <fullName evidence="4">DUF4386 domain-containing protein</fullName>
    </recommendedName>
</protein>
<evidence type="ECO:0000313" key="3">
    <source>
        <dbReference type="Proteomes" id="UP001252243"/>
    </source>
</evidence>
<dbReference type="Proteomes" id="UP001252243">
    <property type="component" value="Unassembled WGS sequence"/>
</dbReference>
<keyword evidence="3" id="KW-1185">Reference proteome</keyword>